<reference evidence="2 3" key="1">
    <citation type="submission" date="2018-10" db="EMBL/GenBank/DDBJ databases">
        <authorList>
            <person name="Ekblom R."/>
            <person name="Jareborg N."/>
        </authorList>
    </citation>
    <scope>NUCLEOTIDE SEQUENCE [LARGE SCALE GENOMIC DNA]</scope>
    <source>
        <tissue evidence="2">Muscle</tissue>
    </source>
</reference>
<accession>A0A9X9LUE2</accession>
<protein>
    <submittedName>
        <fullName evidence="2">Uncharacterized protein</fullName>
    </submittedName>
</protein>
<evidence type="ECO:0000313" key="3">
    <source>
        <dbReference type="Proteomes" id="UP000269945"/>
    </source>
</evidence>
<sequence>MDTHTHTHTHAHTHTPHLTLRPSVEDTASVNPVKTSAQQASGGTSVSPRLDHLGFFAISPLHNPLFRS</sequence>
<evidence type="ECO:0000313" key="2">
    <source>
        <dbReference type="EMBL" id="VCW96591.1"/>
    </source>
</evidence>
<organism evidence="2 3">
    <name type="scientific">Gulo gulo</name>
    <name type="common">Wolverine</name>
    <name type="synonym">Gluton</name>
    <dbReference type="NCBI Taxonomy" id="48420"/>
    <lineage>
        <taxon>Eukaryota</taxon>
        <taxon>Metazoa</taxon>
        <taxon>Chordata</taxon>
        <taxon>Craniata</taxon>
        <taxon>Vertebrata</taxon>
        <taxon>Euteleostomi</taxon>
        <taxon>Mammalia</taxon>
        <taxon>Eutheria</taxon>
        <taxon>Laurasiatheria</taxon>
        <taxon>Carnivora</taxon>
        <taxon>Caniformia</taxon>
        <taxon>Musteloidea</taxon>
        <taxon>Mustelidae</taxon>
        <taxon>Guloninae</taxon>
        <taxon>Gulo</taxon>
    </lineage>
</organism>
<keyword evidence="3" id="KW-1185">Reference proteome</keyword>
<feature type="compositionally biased region" description="Polar residues" evidence="1">
    <location>
        <begin position="26"/>
        <end position="47"/>
    </location>
</feature>
<dbReference type="EMBL" id="CYRY02018619">
    <property type="protein sequence ID" value="VCW96591.1"/>
    <property type="molecule type" value="Genomic_DNA"/>
</dbReference>
<proteinExistence type="predicted"/>
<name>A0A9X9LUE2_GULGU</name>
<gene>
    <name evidence="2" type="ORF">BN2614_LOCUS2</name>
</gene>
<evidence type="ECO:0000256" key="1">
    <source>
        <dbReference type="SAM" id="MobiDB-lite"/>
    </source>
</evidence>
<dbReference type="AlphaFoldDB" id="A0A9X9LUE2"/>
<feature type="region of interest" description="Disordered" evidence="1">
    <location>
        <begin position="1"/>
        <end position="49"/>
    </location>
</feature>
<feature type="compositionally biased region" description="Basic residues" evidence="1">
    <location>
        <begin position="1"/>
        <end position="15"/>
    </location>
</feature>
<dbReference type="Proteomes" id="UP000269945">
    <property type="component" value="Unassembled WGS sequence"/>
</dbReference>
<comment type="caution">
    <text evidence="2">The sequence shown here is derived from an EMBL/GenBank/DDBJ whole genome shotgun (WGS) entry which is preliminary data.</text>
</comment>